<dbReference type="SUPFAM" id="SSF55347">
    <property type="entry name" value="Glyceraldehyde-3-phosphate dehydrogenase-like, C-terminal domain"/>
    <property type="match status" value="1"/>
</dbReference>
<evidence type="ECO:0000313" key="5">
    <source>
        <dbReference type="EMBL" id="ETX02151.1"/>
    </source>
</evidence>
<dbReference type="InterPro" id="IPR055170">
    <property type="entry name" value="GFO_IDH_MocA-like_dom"/>
</dbReference>
<dbReference type="InterPro" id="IPR000683">
    <property type="entry name" value="Gfo/Idh/MocA-like_OxRdtase_N"/>
</dbReference>
<dbReference type="AlphaFoldDB" id="W4LWK7"/>
<feature type="domain" description="GFO/IDH/MocA-like oxidoreductase" evidence="4">
    <location>
        <begin position="138"/>
        <end position="246"/>
    </location>
</feature>
<evidence type="ECO:0000256" key="2">
    <source>
        <dbReference type="SAM" id="MobiDB-lite"/>
    </source>
</evidence>
<dbReference type="InterPro" id="IPR050463">
    <property type="entry name" value="Gfo/Idh/MocA_oxidrdct_glycsds"/>
</dbReference>
<dbReference type="HOGENOM" id="CLU_023194_1_3_7"/>
<evidence type="ECO:0000256" key="1">
    <source>
        <dbReference type="ARBA" id="ARBA00023002"/>
    </source>
</evidence>
<dbReference type="Proteomes" id="UP000019140">
    <property type="component" value="Unassembled WGS sequence"/>
</dbReference>
<dbReference type="PANTHER" id="PTHR43818">
    <property type="entry name" value="BCDNA.GH03377"/>
    <property type="match status" value="1"/>
</dbReference>
<dbReference type="Gene3D" id="3.30.360.10">
    <property type="entry name" value="Dihydrodipicolinate Reductase, domain 2"/>
    <property type="match status" value="1"/>
</dbReference>
<gene>
    <name evidence="5" type="ORF">ETSY2_36110</name>
</gene>
<proteinExistence type="predicted"/>
<dbReference type="SUPFAM" id="SSF51735">
    <property type="entry name" value="NAD(P)-binding Rossmann-fold domains"/>
    <property type="match status" value="1"/>
</dbReference>
<dbReference type="Pfam" id="PF01408">
    <property type="entry name" value="GFO_IDH_MocA"/>
    <property type="match status" value="1"/>
</dbReference>
<keyword evidence="6" id="KW-1185">Reference proteome</keyword>
<comment type="caution">
    <text evidence="5">The sequence shown here is derived from an EMBL/GenBank/DDBJ whole genome shotgun (WGS) entry which is preliminary data.</text>
</comment>
<keyword evidence="1" id="KW-0560">Oxidoreductase</keyword>
<evidence type="ECO:0000259" key="4">
    <source>
        <dbReference type="Pfam" id="PF22725"/>
    </source>
</evidence>
<name>W4LWK7_9BACT</name>
<feature type="region of interest" description="Disordered" evidence="2">
    <location>
        <begin position="286"/>
        <end position="305"/>
    </location>
</feature>
<dbReference type="InterPro" id="IPR036291">
    <property type="entry name" value="NAD(P)-bd_dom_sf"/>
</dbReference>
<feature type="domain" description="Gfo/Idh/MocA-like oxidoreductase N-terminal" evidence="3">
    <location>
        <begin position="13"/>
        <end position="130"/>
    </location>
</feature>
<dbReference type="Pfam" id="PF22725">
    <property type="entry name" value="GFO_IDH_MocA_C3"/>
    <property type="match status" value="1"/>
</dbReference>
<dbReference type="PATRIC" id="fig|1429439.4.peg.6095"/>
<evidence type="ECO:0000259" key="3">
    <source>
        <dbReference type="Pfam" id="PF01408"/>
    </source>
</evidence>
<evidence type="ECO:0000313" key="6">
    <source>
        <dbReference type="Proteomes" id="UP000019140"/>
    </source>
</evidence>
<reference evidence="5 6" key="1">
    <citation type="journal article" date="2014" name="Nature">
        <title>An environmental bacterial taxon with a large and distinct metabolic repertoire.</title>
        <authorList>
            <person name="Wilson M.C."/>
            <person name="Mori T."/>
            <person name="Ruckert C."/>
            <person name="Uria A.R."/>
            <person name="Helf M.J."/>
            <person name="Takada K."/>
            <person name="Gernert C."/>
            <person name="Steffens U.A."/>
            <person name="Heycke N."/>
            <person name="Schmitt S."/>
            <person name="Rinke C."/>
            <person name="Helfrich E.J."/>
            <person name="Brachmann A.O."/>
            <person name="Gurgui C."/>
            <person name="Wakimoto T."/>
            <person name="Kracht M."/>
            <person name="Crusemann M."/>
            <person name="Hentschel U."/>
            <person name="Abe I."/>
            <person name="Matsunaga S."/>
            <person name="Kalinowski J."/>
            <person name="Takeyama H."/>
            <person name="Piel J."/>
        </authorList>
    </citation>
    <scope>NUCLEOTIDE SEQUENCE [LARGE SCALE GENOMIC DNA]</scope>
    <source>
        <strain evidence="6">TSY2</strain>
    </source>
</reference>
<dbReference type="Gene3D" id="3.40.50.720">
    <property type="entry name" value="NAD(P)-binding Rossmann-like Domain"/>
    <property type="match status" value="1"/>
</dbReference>
<dbReference type="PANTHER" id="PTHR43818:SF11">
    <property type="entry name" value="BCDNA.GH03377"/>
    <property type="match status" value="1"/>
</dbReference>
<dbReference type="GO" id="GO:0000166">
    <property type="term" value="F:nucleotide binding"/>
    <property type="evidence" value="ECO:0007669"/>
    <property type="project" value="InterPro"/>
</dbReference>
<dbReference type="EMBL" id="AZHX01001559">
    <property type="protein sequence ID" value="ETX02151.1"/>
    <property type="molecule type" value="Genomic_DNA"/>
</dbReference>
<evidence type="ECO:0008006" key="7">
    <source>
        <dbReference type="Google" id="ProtNLM"/>
    </source>
</evidence>
<sequence length="402" mass="44467">MAEGTGQDTPILRLAIAGLGTAGCMMLPAVHKHPHMQLTAAADVDAEPLEHFQRDFQVEIYRRVADLCQSSNVDAIYIATPTHLHTEHALMALEQGKHVVLEKPMALTLDDAERMIQTAERYGVQLVVGHSHSFERPIRAMREIVQSGELGRLRMLHNWYFTDWMYRPRNIGELNTALGGGVTFRQGSHQFDIIRMIGGGLVRSVRAMTGVWDAQRPTEGSHVVYLEFEDGTPATAVYSGYDRFHTAELTFGVGEQGQLANLAAYGRARQGLRALEGDEAEASLKRASAQYGGTRSRQASDPAPHPPFYGLTLASCERGDIRQSADGLTIYGEDDKRDIPLATDETGRDAVVRELYDAVVHHRPPAHSGRWGKANLEVCLAVLESAQKRQEIFLSHQIATHD</sequence>
<dbReference type="GO" id="GO:0016491">
    <property type="term" value="F:oxidoreductase activity"/>
    <property type="evidence" value="ECO:0007669"/>
    <property type="project" value="UniProtKB-KW"/>
</dbReference>
<accession>W4LWK7</accession>
<protein>
    <recommendedName>
        <fullName evidence="7">4,5-dihydroxyphthalate dehydrogenase</fullName>
    </recommendedName>
</protein>
<organism evidence="5 6">
    <name type="scientific">Candidatus Entotheonella gemina</name>
    <dbReference type="NCBI Taxonomy" id="1429439"/>
    <lineage>
        <taxon>Bacteria</taxon>
        <taxon>Pseudomonadati</taxon>
        <taxon>Nitrospinota/Tectimicrobiota group</taxon>
        <taxon>Candidatus Tectimicrobiota</taxon>
        <taxon>Candidatus Entotheonellia</taxon>
        <taxon>Candidatus Entotheonellales</taxon>
        <taxon>Candidatus Entotheonellaceae</taxon>
        <taxon>Candidatus Entotheonella</taxon>
    </lineage>
</organism>